<accession>A0A1G1VUQ3</accession>
<protein>
    <submittedName>
        <fullName evidence="2">Uncharacterized protein</fullName>
    </submittedName>
</protein>
<comment type="caution">
    <text evidence="2">The sequence shown here is derived from an EMBL/GenBank/DDBJ whole genome shotgun (WGS) entry which is preliminary data.</text>
</comment>
<keyword evidence="1" id="KW-0472">Membrane</keyword>
<gene>
    <name evidence="2" type="ORF">A2786_06150</name>
</gene>
<evidence type="ECO:0000313" key="3">
    <source>
        <dbReference type="Proteomes" id="UP000179233"/>
    </source>
</evidence>
<dbReference type="EMBL" id="MHCJ01000001">
    <property type="protein sequence ID" value="OGY19090.1"/>
    <property type="molecule type" value="Genomic_DNA"/>
</dbReference>
<name>A0A1G1VUQ3_9BACT</name>
<dbReference type="Proteomes" id="UP000179233">
    <property type="component" value="Unassembled WGS sequence"/>
</dbReference>
<evidence type="ECO:0000256" key="1">
    <source>
        <dbReference type="SAM" id="Phobius"/>
    </source>
</evidence>
<reference evidence="2 3" key="1">
    <citation type="journal article" date="2016" name="Nat. Commun.">
        <title>Thousands of microbial genomes shed light on interconnected biogeochemical processes in an aquifer system.</title>
        <authorList>
            <person name="Anantharaman K."/>
            <person name="Brown C.T."/>
            <person name="Hug L.A."/>
            <person name="Sharon I."/>
            <person name="Castelle C.J."/>
            <person name="Probst A.J."/>
            <person name="Thomas B.C."/>
            <person name="Singh A."/>
            <person name="Wilkins M.J."/>
            <person name="Karaoz U."/>
            <person name="Brodie E.L."/>
            <person name="Williams K.H."/>
            <person name="Hubbard S.S."/>
            <person name="Banfield J.F."/>
        </authorList>
    </citation>
    <scope>NUCLEOTIDE SEQUENCE [LARGE SCALE GENOMIC DNA]</scope>
</reference>
<feature type="transmembrane region" description="Helical" evidence="1">
    <location>
        <begin position="7"/>
        <end position="28"/>
    </location>
</feature>
<keyword evidence="1" id="KW-0812">Transmembrane</keyword>
<feature type="transmembrane region" description="Helical" evidence="1">
    <location>
        <begin position="61"/>
        <end position="83"/>
    </location>
</feature>
<sequence>MRRLLSLKDVIFIISLSIILSQISWWVLFTTKKAHTLLNPAIAQSLESAQTVTIASLPSNLILPLIAYFPFWSMAFTFLRIFINLEKRRSMGSPIQQQTL</sequence>
<proteinExistence type="predicted"/>
<evidence type="ECO:0000313" key="2">
    <source>
        <dbReference type="EMBL" id="OGY19090.1"/>
    </source>
</evidence>
<dbReference type="AlphaFoldDB" id="A0A1G1VUQ3"/>
<organism evidence="2 3">
    <name type="scientific">Candidatus Chisholmbacteria bacterium RIFCSPHIGHO2_01_FULL_52_32</name>
    <dbReference type="NCBI Taxonomy" id="1797591"/>
    <lineage>
        <taxon>Bacteria</taxon>
        <taxon>Candidatus Chisholmiibacteriota</taxon>
    </lineage>
</organism>
<keyword evidence="1" id="KW-1133">Transmembrane helix</keyword>